<proteinExistence type="predicted"/>
<keyword evidence="3" id="KW-0378">Hydrolase</keyword>
<evidence type="ECO:0000256" key="1">
    <source>
        <dbReference type="SAM" id="Phobius"/>
    </source>
</evidence>
<dbReference type="AlphaFoldDB" id="A0AAU8D104"/>
<feature type="domain" description="Sulfatase N-terminal" evidence="2">
    <location>
        <begin position="217"/>
        <end position="501"/>
    </location>
</feature>
<keyword evidence="3" id="KW-0614">Plasmid</keyword>
<dbReference type="PANTHER" id="PTHR30443">
    <property type="entry name" value="INNER MEMBRANE PROTEIN"/>
    <property type="match status" value="1"/>
</dbReference>
<dbReference type="GO" id="GO:0009244">
    <property type="term" value="P:lipopolysaccharide core region biosynthetic process"/>
    <property type="evidence" value="ECO:0007669"/>
    <property type="project" value="TreeGrafter"/>
</dbReference>
<sequence length="580" mass="64121">MVKSRTLLILKCGLLLTLIILTNGGLEERLRVLLLEQRLLTFTVFSLIWVVSLTAVLAAAFQPSMVVRLVWAAPLAISGAVAYGYYRVQGSEFFIFDVLNFWVARHEVQRASEFYSDAVWSSLAVFMLGIVAIAMPPVVSLGVARKIRYWSPWLPMVPVLLIAGVVVVRDGKGSQALPKQFAPLSLAAVAAYKVNTGSFVKRHAVSMTPGKPLARAVVVVVDESIRSDFVSLEPGNSVTPELANLREHWIDFSPAVSSGNCSHLSNAMLRFMADRRDLVRSVHTSPTGWQYAKKAGFRTVYIDAQPSFIGVYGKLQNYMSPAEAILIDRFYKIDSTFASYALDDELVRIVLEEMSAGDRVFIYANKNGAHFPYSDGSPEGLLPDETEAVEADADSFAAELQTYAKAVRWSTDRTMSRLIREAAWSDATVIYTSDHGQNFSPGRLTHCTTSPNVDPNEAIVPLMVASGDASLQRRFEAVAARYPGHATHFAIAPTLLELMGYKPSDIAKRYEGSLLRDLSWKPQFVSDDILGLFSIRPTWHVVDPMLQKRYRSLDDFYSAHTGTSLSFCKGSVPCNGTILH</sequence>
<dbReference type="InterPro" id="IPR000917">
    <property type="entry name" value="Sulfatase_N"/>
</dbReference>
<evidence type="ECO:0000313" key="3">
    <source>
        <dbReference type="EMBL" id="XCG52258.1"/>
    </source>
</evidence>
<dbReference type="InterPro" id="IPR017850">
    <property type="entry name" value="Alkaline_phosphatase_core_sf"/>
</dbReference>
<dbReference type="SUPFAM" id="SSF53649">
    <property type="entry name" value="Alkaline phosphatase-like"/>
    <property type="match status" value="1"/>
</dbReference>
<geneLocation type="plasmid" evidence="3">
    <name>pMk2240A</name>
</geneLocation>
<name>A0AAU8D104_9HYPH</name>
<dbReference type="PANTHER" id="PTHR30443:SF0">
    <property type="entry name" value="PHOSPHOETHANOLAMINE TRANSFERASE EPTA"/>
    <property type="match status" value="1"/>
</dbReference>
<feature type="transmembrane region" description="Helical" evidence="1">
    <location>
        <begin position="150"/>
        <end position="168"/>
    </location>
</feature>
<feature type="transmembrane region" description="Helical" evidence="1">
    <location>
        <begin position="7"/>
        <end position="26"/>
    </location>
</feature>
<dbReference type="Gene3D" id="3.40.720.10">
    <property type="entry name" value="Alkaline Phosphatase, subunit A"/>
    <property type="match status" value="1"/>
</dbReference>
<dbReference type="GO" id="GO:0016787">
    <property type="term" value="F:hydrolase activity"/>
    <property type="evidence" value="ECO:0007669"/>
    <property type="project" value="UniProtKB-KW"/>
</dbReference>
<accession>A0AAU8D104</accession>
<protein>
    <submittedName>
        <fullName evidence="3">Sulfatase-like hydrolase/transferase</fullName>
    </submittedName>
</protein>
<feature type="transmembrane region" description="Helical" evidence="1">
    <location>
        <begin position="38"/>
        <end position="59"/>
    </location>
</feature>
<dbReference type="InterPro" id="IPR040423">
    <property type="entry name" value="PEA_transferase"/>
</dbReference>
<feature type="transmembrane region" description="Helical" evidence="1">
    <location>
        <begin position="118"/>
        <end position="143"/>
    </location>
</feature>
<dbReference type="GO" id="GO:0005886">
    <property type="term" value="C:plasma membrane"/>
    <property type="evidence" value="ECO:0007669"/>
    <property type="project" value="UniProtKB-SubCell"/>
</dbReference>
<keyword evidence="1" id="KW-1133">Transmembrane helix</keyword>
<feature type="transmembrane region" description="Helical" evidence="1">
    <location>
        <begin position="66"/>
        <end position="86"/>
    </location>
</feature>
<reference evidence="3" key="1">
    <citation type="submission" date="2024-06" db="EMBL/GenBank/DDBJ databases">
        <title>Mesorhizobium karijinii sp. nov., a symbiont of the iconic Swainsona formosa from arid Australia.</title>
        <authorList>
            <person name="Hill Y.J."/>
            <person name="Watkin E.L.J."/>
            <person name="O'Hara G.W."/>
            <person name="Terpolilli J."/>
            <person name="Tye M.L."/>
            <person name="Kohlmeier M.G."/>
        </authorList>
    </citation>
    <scope>NUCLEOTIDE SEQUENCE</scope>
    <source>
        <strain evidence="3">WSM2240</strain>
        <plasmid evidence="3">pMk2240A</plasmid>
    </source>
</reference>
<evidence type="ECO:0000259" key="2">
    <source>
        <dbReference type="Pfam" id="PF00884"/>
    </source>
</evidence>
<keyword evidence="1" id="KW-0472">Membrane</keyword>
<organism evidence="3">
    <name type="scientific">Mesorhizobium sp. WSM2240</name>
    <dbReference type="NCBI Taxonomy" id="3228851"/>
    <lineage>
        <taxon>Bacteria</taxon>
        <taxon>Pseudomonadati</taxon>
        <taxon>Pseudomonadota</taxon>
        <taxon>Alphaproteobacteria</taxon>
        <taxon>Hyphomicrobiales</taxon>
        <taxon>Phyllobacteriaceae</taxon>
        <taxon>Mesorhizobium</taxon>
    </lineage>
</organism>
<dbReference type="Pfam" id="PF00884">
    <property type="entry name" value="Sulfatase"/>
    <property type="match status" value="1"/>
</dbReference>
<gene>
    <name evidence="3" type="ORF">ABVK50_32765</name>
</gene>
<dbReference type="RefSeq" id="WP_353646466.1">
    <property type="nucleotide sequence ID" value="NZ_CP159256.1"/>
</dbReference>
<keyword evidence="1" id="KW-0812">Transmembrane</keyword>
<dbReference type="EMBL" id="CP159256">
    <property type="protein sequence ID" value="XCG52258.1"/>
    <property type="molecule type" value="Genomic_DNA"/>
</dbReference>
<dbReference type="GO" id="GO:0016776">
    <property type="term" value="F:phosphotransferase activity, phosphate group as acceptor"/>
    <property type="evidence" value="ECO:0007669"/>
    <property type="project" value="TreeGrafter"/>
</dbReference>